<proteinExistence type="predicted"/>
<gene>
    <name evidence="6" type="primary">ORF9</name>
    <name evidence="5" type="synonym">US3B</name>
</gene>
<evidence type="ECO:0000313" key="5">
    <source>
        <dbReference type="EMBL" id="AIU39303.1"/>
    </source>
</evidence>
<dbReference type="GO" id="GO:0005524">
    <property type="term" value="F:ATP binding"/>
    <property type="evidence" value="ECO:0007669"/>
    <property type="project" value="UniProtKB-UniRule"/>
</dbReference>
<keyword evidence="8" id="KW-1185">Reference proteome</keyword>
<dbReference type="PANTHER" id="PTHR24055">
    <property type="entry name" value="MITOGEN-ACTIVATED PROTEIN KINASE"/>
    <property type="match status" value="1"/>
</dbReference>
<evidence type="ECO:0000259" key="4">
    <source>
        <dbReference type="PROSITE" id="PS50011"/>
    </source>
</evidence>
<keyword evidence="1 3" id="KW-0547">Nucleotide-binding</keyword>
<evidence type="ECO:0000256" key="1">
    <source>
        <dbReference type="ARBA" id="ARBA00022741"/>
    </source>
</evidence>
<dbReference type="Gene3D" id="1.10.510.10">
    <property type="entry name" value="Transferase(Phosphotransferase) domain 1"/>
    <property type="match status" value="1"/>
</dbReference>
<dbReference type="PROSITE" id="PS00107">
    <property type="entry name" value="PROTEIN_KINASE_ATP"/>
    <property type="match status" value="1"/>
</dbReference>
<keyword evidence="5" id="KW-0808">Transferase</keyword>
<dbReference type="Gene3D" id="3.30.200.20">
    <property type="entry name" value="Phosphorylase Kinase, domain 1"/>
    <property type="match status" value="1"/>
</dbReference>
<evidence type="ECO:0000313" key="6">
    <source>
        <dbReference type="EMBL" id="AKV40656.1"/>
    </source>
</evidence>
<keyword evidence="6" id="KW-0723">Serine/threonine-protein kinase</keyword>
<dbReference type="PROSITE" id="PS00108">
    <property type="entry name" value="PROTEIN_KINASE_ST"/>
    <property type="match status" value="1"/>
</dbReference>
<dbReference type="Proteomes" id="UP000100290">
    <property type="component" value="Segment"/>
</dbReference>
<sequence>MASSITSDYDVLCKIGRGAYGQVIKAACKNSGQLVAVKKTNRRNNVIRSSAINEWGLIQSFDHPNIIRGIAMYSDVTANYMVTELMACDLKEFVVCRGQVDPSTTRTIMRQVIEGLAYLESVSVLHRDIKPDNIFLNSIDDVKIGDFGIAKDTDVMCAGSHTGNKCAFWYRAPEILLERNYGHTADIWSAACVMHYMLTAHVPFCEITTAKQIETILSTAGLERDDPSFHRFERRKTSITCIRREEIELCNWSCTRMCLISENNPQMTPDCRKVLIEMFRLQPDLRYTASQLKATDYFAIPPRRGRKRKTLV</sequence>
<dbReference type="InterPro" id="IPR011009">
    <property type="entry name" value="Kinase-like_dom_sf"/>
</dbReference>
<dbReference type="OrthoDB" id="8955at10239"/>
<dbReference type="InterPro" id="IPR017441">
    <property type="entry name" value="Protein_kinase_ATP_BS"/>
</dbReference>
<organism evidence="6 7">
    <name type="scientific">Testudinid alphaherpesvirus 3</name>
    <dbReference type="NCBI Taxonomy" id="2560801"/>
    <lineage>
        <taxon>Viruses</taxon>
        <taxon>Duplodnaviria</taxon>
        <taxon>Heunggongvirae</taxon>
        <taxon>Peploviricota</taxon>
        <taxon>Herviviricetes</taxon>
        <taxon>Herpesvirales</taxon>
        <taxon>Orthoherpesviridae</taxon>
        <taxon>Alphaherpesvirinae</taxon>
        <taxon>Scutavirus</taxon>
        <taxon>Scutavirus testudinidalpha3</taxon>
    </lineage>
</organism>
<accession>A0A0K1R1R2</accession>
<dbReference type="SUPFAM" id="SSF56112">
    <property type="entry name" value="Protein kinase-like (PK-like)"/>
    <property type="match status" value="1"/>
</dbReference>
<evidence type="ECO:0000313" key="7">
    <source>
        <dbReference type="Proteomes" id="UP000100290"/>
    </source>
</evidence>
<dbReference type="Proteomes" id="UP000208106">
    <property type="component" value="Segment"/>
</dbReference>
<dbReference type="Pfam" id="PF00069">
    <property type="entry name" value="Pkinase"/>
    <property type="match status" value="1"/>
</dbReference>
<feature type="binding site" evidence="3">
    <location>
        <position position="39"/>
    </location>
    <ligand>
        <name>ATP</name>
        <dbReference type="ChEBI" id="CHEBI:30616"/>
    </ligand>
</feature>
<name>A0A0K1R1R2_9ALPH</name>
<reference evidence="5 8" key="1">
    <citation type="journal article" date="2015" name="J. Virol.">
        <title>The Genome of a Tortoise Herpesvirus (Testudinid Herpesvirus 3) Has a Novel Structure and Contains a Large Region That Is Not Required for Replication In Vitro or Virulence In Vivo.</title>
        <authorList>
            <person name="Gandar F."/>
            <person name="Wilkie G.S."/>
            <person name="Gatherer D."/>
            <person name="Kerr K."/>
            <person name="Marlier D."/>
            <person name="Diez M."/>
            <person name="Marschang R.E."/>
            <person name="Mast J."/>
            <person name="Dewals B.G."/>
            <person name="Davison A.J."/>
            <person name="Vanderplasschen A.F."/>
        </authorList>
    </citation>
    <scope>NUCLEOTIDE SEQUENCE [LARGE SCALE GENOMIC DNA]</scope>
    <source>
        <strain evidence="5 8">1976</strain>
    </source>
</reference>
<protein>
    <submittedName>
        <fullName evidence="5 6">Serine/threonine protein kinase uS3B</fullName>
        <ecNumber evidence="5">2.7.11.1</ecNumber>
    </submittedName>
</protein>
<evidence type="ECO:0000256" key="3">
    <source>
        <dbReference type="PROSITE-ProRule" id="PRU10141"/>
    </source>
</evidence>
<feature type="domain" description="Protein kinase" evidence="4">
    <location>
        <begin position="9"/>
        <end position="298"/>
    </location>
</feature>
<keyword evidence="6" id="KW-0418">Kinase</keyword>
<dbReference type="KEGG" id="vg:26122571"/>
<dbReference type="EC" id="2.7.11.1" evidence="5"/>
<keyword evidence="2 3" id="KW-0067">ATP-binding</keyword>
<evidence type="ECO:0000256" key="2">
    <source>
        <dbReference type="ARBA" id="ARBA00022840"/>
    </source>
</evidence>
<dbReference type="SMART" id="SM00220">
    <property type="entry name" value="S_TKc"/>
    <property type="match status" value="1"/>
</dbReference>
<reference evidence="6 7" key="2">
    <citation type="journal article" date="2015" name="PLoS ONE">
        <title>A Genomic Approach to Unravel Host-Pathogen Interaction in Chelonians: The Example of Testudinid Herpesvirus 3.</title>
        <authorList>
            <person name="Origgi F.C."/>
            <person name="Tecilla M."/>
            <person name="Pilo P."/>
            <person name="Aloisio F."/>
            <person name="Otten P."/>
            <person name="Aguilar-Bultet L."/>
            <person name="Sattler U."/>
            <person name="Roccabianca P."/>
            <person name="Romero C.H."/>
            <person name="Bloom D.C."/>
            <person name="Jacobson E.R."/>
        </authorList>
    </citation>
    <scope>NUCLEOTIDE SEQUENCE [LARGE SCALE GENOMIC DNA]</scope>
    <source>
        <strain evidence="6">US1976/98</strain>
    </source>
</reference>
<dbReference type="InterPro" id="IPR000719">
    <property type="entry name" value="Prot_kinase_dom"/>
</dbReference>
<dbReference type="EMBL" id="KM924292">
    <property type="protein sequence ID" value="AIU39303.1"/>
    <property type="molecule type" value="Genomic_DNA"/>
</dbReference>
<dbReference type="GO" id="GO:0004674">
    <property type="term" value="F:protein serine/threonine kinase activity"/>
    <property type="evidence" value="ECO:0007669"/>
    <property type="project" value="UniProtKB-KW"/>
</dbReference>
<dbReference type="InterPro" id="IPR008271">
    <property type="entry name" value="Ser/Thr_kinase_AS"/>
</dbReference>
<dbReference type="PROSITE" id="PS50011">
    <property type="entry name" value="PROTEIN_KINASE_DOM"/>
    <property type="match status" value="1"/>
</dbReference>
<dbReference type="EMBL" id="KT008627">
    <property type="protein sequence ID" value="AKV40656.1"/>
    <property type="molecule type" value="Genomic_DNA"/>
</dbReference>
<evidence type="ECO:0000313" key="8">
    <source>
        <dbReference type="Proteomes" id="UP000208106"/>
    </source>
</evidence>
<dbReference type="InterPro" id="IPR050117">
    <property type="entry name" value="MAPK"/>
</dbReference>